<gene>
    <name evidence="4" type="ORF">H9838_04020</name>
</gene>
<evidence type="ECO:0000256" key="1">
    <source>
        <dbReference type="ARBA" id="ARBA00022676"/>
    </source>
</evidence>
<accession>A0A9D1YCK9</accession>
<dbReference type="AlphaFoldDB" id="A0A9D1YCK9"/>
<keyword evidence="1" id="KW-0328">Glycosyltransferase</keyword>
<sequence length="324" mass="37455">MPKASVIVPVYKVEEYLEKCVQSILAQTERDFELILVDDGSPDRCGALCDSLAQTDSRIRVIHQENQGLGGARNTGIREARGDWLLLVDSDDWIEPKILEKAMEAGLREEADLVMFAFRTVDEQGRELGVFREDMPKERGITLQEHKEALLTAPCAWNKLYRRSFFQGTGLAYPPRVWYEDLRTSPKLMAKAGRMVFLDEVGYNYLQRQGSIMKSANLERNQEILDAFDDLLPWFRKEGLFEAYRRELEYLAVFHVYLTAGVRVALADRKSPLLRELAAYVEERFPGWRQNPYLPKLGGKRRLLVSLLQKKWYWAVSLLFKLKG</sequence>
<dbReference type="InterPro" id="IPR001173">
    <property type="entry name" value="Glyco_trans_2-like"/>
</dbReference>
<dbReference type="CDD" id="cd00761">
    <property type="entry name" value="Glyco_tranf_GTA_type"/>
    <property type="match status" value="1"/>
</dbReference>
<reference evidence="4" key="2">
    <citation type="submission" date="2021-04" db="EMBL/GenBank/DDBJ databases">
        <authorList>
            <person name="Gilroy R."/>
        </authorList>
    </citation>
    <scope>NUCLEOTIDE SEQUENCE</scope>
    <source>
        <strain evidence="4">1282</strain>
    </source>
</reference>
<name>A0A9D1YCK9_9FIRM</name>
<dbReference type="Pfam" id="PF00535">
    <property type="entry name" value="Glycos_transf_2"/>
    <property type="match status" value="1"/>
</dbReference>
<dbReference type="GO" id="GO:0016757">
    <property type="term" value="F:glycosyltransferase activity"/>
    <property type="evidence" value="ECO:0007669"/>
    <property type="project" value="UniProtKB-KW"/>
</dbReference>
<reference evidence="4" key="1">
    <citation type="journal article" date="2021" name="PeerJ">
        <title>Extensive microbial diversity within the chicken gut microbiome revealed by metagenomics and culture.</title>
        <authorList>
            <person name="Gilroy R."/>
            <person name="Ravi A."/>
            <person name="Getino M."/>
            <person name="Pursley I."/>
            <person name="Horton D.L."/>
            <person name="Alikhan N.F."/>
            <person name="Baker D."/>
            <person name="Gharbi K."/>
            <person name="Hall N."/>
            <person name="Watson M."/>
            <person name="Adriaenssens E.M."/>
            <person name="Foster-Nyarko E."/>
            <person name="Jarju S."/>
            <person name="Secka A."/>
            <person name="Antonio M."/>
            <person name="Oren A."/>
            <person name="Chaudhuri R.R."/>
            <person name="La Ragione R."/>
            <person name="Hildebrand F."/>
            <person name="Pallen M.J."/>
        </authorList>
    </citation>
    <scope>NUCLEOTIDE SEQUENCE</scope>
    <source>
        <strain evidence="4">1282</strain>
    </source>
</reference>
<dbReference type="InterPro" id="IPR029044">
    <property type="entry name" value="Nucleotide-diphossugar_trans"/>
</dbReference>
<dbReference type="EMBL" id="DXDU01000065">
    <property type="protein sequence ID" value="HIY26324.1"/>
    <property type="molecule type" value="Genomic_DNA"/>
</dbReference>
<protein>
    <submittedName>
        <fullName evidence="4">Glycosyltransferase</fullName>
    </submittedName>
</protein>
<evidence type="ECO:0000313" key="5">
    <source>
        <dbReference type="Proteomes" id="UP000823915"/>
    </source>
</evidence>
<dbReference type="Proteomes" id="UP000823915">
    <property type="component" value="Unassembled WGS sequence"/>
</dbReference>
<keyword evidence="2" id="KW-0808">Transferase</keyword>
<evidence type="ECO:0000313" key="4">
    <source>
        <dbReference type="EMBL" id="HIY26324.1"/>
    </source>
</evidence>
<evidence type="ECO:0000259" key="3">
    <source>
        <dbReference type="Pfam" id="PF00535"/>
    </source>
</evidence>
<feature type="domain" description="Glycosyltransferase 2-like" evidence="3">
    <location>
        <begin position="5"/>
        <end position="166"/>
    </location>
</feature>
<dbReference type="Gene3D" id="3.90.550.10">
    <property type="entry name" value="Spore Coat Polysaccharide Biosynthesis Protein SpsA, Chain A"/>
    <property type="match status" value="1"/>
</dbReference>
<comment type="caution">
    <text evidence="4">The sequence shown here is derived from an EMBL/GenBank/DDBJ whole genome shotgun (WGS) entry which is preliminary data.</text>
</comment>
<dbReference type="PANTHER" id="PTHR22916">
    <property type="entry name" value="GLYCOSYLTRANSFERASE"/>
    <property type="match status" value="1"/>
</dbReference>
<proteinExistence type="predicted"/>
<organism evidence="4 5">
    <name type="scientific">Candidatus Acutalibacter pullistercoris</name>
    <dbReference type="NCBI Taxonomy" id="2838418"/>
    <lineage>
        <taxon>Bacteria</taxon>
        <taxon>Bacillati</taxon>
        <taxon>Bacillota</taxon>
        <taxon>Clostridia</taxon>
        <taxon>Eubacteriales</taxon>
        <taxon>Acutalibacteraceae</taxon>
        <taxon>Acutalibacter</taxon>
    </lineage>
</organism>
<dbReference type="PANTHER" id="PTHR22916:SF51">
    <property type="entry name" value="GLYCOSYLTRANSFERASE EPSH-RELATED"/>
    <property type="match status" value="1"/>
</dbReference>
<dbReference type="SUPFAM" id="SSF53448">
    <property type="entry name" value="Nucleotide-diphospho-sugar transferases"/>
    <property type="match status" value="1"/>
</dbReference>
<evidence type="ECO:0000256" key="2">
    <source>
        <dbReference type="ARBA" id="ARBA00022679"/>
    </source>
</evidence>